<dbReference type="GeneID" id="37044436"/>
<dbReference type="InParanoid" id="A0A316YGR8"/>
<dbReference type="AlphaFoldDB" id="A0A316YGR8"/>
<proteinExistence type="predicted"/>
<keyword evidence="2" id="KW-1185">Reference proteome</keyword>
<dbReference type="EMBL" id="KZ819638">
    <property type="protein sequence ID" value="PWN88730.1"/>
    <property type="molecule type" value="Genomic_DNA"/>
</dbReference>
<evidence type="ECO:0000313" key="1">
    <source>
        <dbReference type="EMBL" id="PWN88730.1"/>
    </source>
</evidence>
<protein>
    <submittedName>
        <fullName evidence="1">Uncharacterized protein</fullName>
    </submittedName>
</protein>
<organism evidence="1 2">
    <name type="scientific">Acaromyces ingoldii</name>
    <dbReference type="NCBI Taxonomy" id="215250"/>
    <lineage>
        <taxon>Eukaryota</taxon>
        <taxon>Fungi</taxon>
        <taxon>Dikarya</taxon>
        <taxon>Basidiomycota</taxon>
        <taxon>Ustilaginomycotina</taxon>
        <taxon>Exobasidiomycetes</taxon>
        <taxon>Exobasidiales</taxon>
        <taxon>Cryptobasidiaceae</taxon>
        <taxon>Acaromyces</taxon>
    </lineage>
</organism>
<evidence type="ECO:0000313" key="2">
    <source>
        <dbReference type="Proteomes" id="UP000245768"/>
    </source>
</evidence>
<name>A0A316YGR8_9BASI</name>
<dbReference type="RefSeq" id="XP_025375928.1">
    <property type="nucleotide sequence ID" value="XM_025522520.1"/>
</dbReference>
<sequence>MQSPKREGQAEEATAGKFRKIRLRSPTRRHKKTLLSPREVFFPFPHRKPYLCLLPKSAFSFSRTTSQS</sequence>
<reference evidence="1 2" key="1">
    <citation type="journal article" date="2018" name="Mol. Biol. Evol.">
        <title>Broad Genomic Sampling Reveals a Smut Pathogenic Ancestry of the Fungal Clade Ustilaginomycotina.</title>
        <authorList>
            <person name="Kijpornyongpan T."/>
            <person name="Mondo S.J."/>
            <person name="Barry K."/>
            <person name="Sandor L."/>
            <person name="Lee J."/>
            <person name="Lipzen A."/>
            <person name="Pangilinan J."/>
            <person name="LaButti K."/>
            <person name="Hainaut M."/>
            <person name="Henrissat B."/>
            <person name="Grigoriev I.V."/>
            <person name="Spatafora J.W."/>
            <person name="Aime M.C."/>
        </authorList>
    </citation>
    <scope>NUCLEOTIDE SEQUENCE [LARGE SCALE GENOMIC DNA]</scope>
    <source>
        <strain evidence="1 2">MCA 4198</strain>
    </source>
</reference>
<gene>
    <name evidence="1" type="ORF">FA10DRAFT_268885</name>
</gene>
<accession>A0A316YGR8</accession>
<dbReference type="Proteomes" id="UP000245768">
    <property type="component" value="Unassembled WGS sequence"/>
</dbReference>